<organism evidence="3 4">
    <name type="scientific">Roseovarius tolerans</name>
    <dbReference type="NCBI Taxonomy" id="74031"/>
    <lineage>
        <taxon>Bacteria</taxon>
        <taxon>Pseudomonadati</taxon>
        <taxon>Pseudomonadota</taxon>
        <taxon>Alphaproteobacteria</taxon>
        <taxon>Rhodobacterales</taxon>
        <taxon>Roseobacteraceae</taxon>
        <taxon>Roseovarius</taxon>
    </lineage>
</organism>
<evidence type="ECO:0000256" key="1">
    <source>
        <dbReference type="SAM" id="SignalP"/>
    </source>
</evidence>
<gene>
    <name evidence="3" type="ORF">SAMN04488077_12321</name>
</gene>
<dbReference type="SUPFAM" id="SSF54427">
    <property type="entry name" value="NTF2-like"/>
    <property type="match status" value="1"/>
</dbReference>
<dbReference type="InterPro" id="IPR032710">
    <property type="entry name" value="NTF2-like_dom_sf"/>
</dbReference>
<evidence type="ECO:0000313" key="3">
    <source>
        <dbReference type="EMBL" id="SEN66017.1"/>
    </source>
</evidence>
<dbReference type="Gene3D" id="3.10.450.50">
    <property type="match status" value="1"/>
</dbReference>
<proteinExistence type="predicted"/>
<evidence type="ECO:0000259" key="2">
    <source>
        <dbReference type="Pfam" id="PF12680"/>
    </source>
</evidence>
<dbReference type="InterPro" id="IPR037401">
    <property type="entry name" value="SnoaL-like"/>
</dbReference>
<reference evidence="3 4" key="1">
    <citation type="submission" date="2016-10" db="EMBL/GenBank/DDBJ databases">
        <authorList>
            <person name="de Groot N.N."/>
        </authorList>
    </citation>
    <scope>NUCLEOTIDE SEQUENCE [LARGE SCALE GENOMIC DNA]</scope>
    <source>
        <strain evidence="3 4">DSM 11457</strain>
    </source>
</reference>
<sequence>MHRRHLLAASAAAATGIALSAKATAQTADDGTQASFDTVMAFMGAMGGGDMETMGTLMADDMVWQNEGDPDLPWIGTWEGKETIFGFLGTFSQNVQVTHWENQDAFASGDTVAVFGRMKLLLTGSGAETDEFSFALRAKVRDGQVVLWNWFEDSFAVSQAFHAT</sequence>
<feature type="domain" description="SnoaL-like" evidence="2">
    <location>
        <begin position="41"/>
        <end position="147"/>
    </location>
</feature>
<dbReference type="Proteomes" id="UP000182160">
    <property type="component" value="Unassembled WGS sequence"/>
</dbReference>
<feature type="signal peptide" evidence="1">
    <location>
        <begin position="1"/>
        <end position="25"/>
    </location>
</feature>
<dbReference type="RefSeq" id="WP_244888577.1">
    <property type="nucleotide sequence ID" value="NZ_FOBO01000023.1"/>
</dbReference>
<keyword evidence="1" id="KW-0732">Signal</keyword>
<accession>A0A1H8ICY2</accession>
<evidence type="ECO:0000313" key="4">
    <source>
        <dbReference type="Proteomes" id="UP000182160"/>
    </source>
</evidence>
<protein>
    <recommendedName>
        <fullName evidence="2">SnoaL-like domain-containing protein</fullName>
    </recommendedName>
</protein>
<dbReference type="EMBL" id="FOBO01000023">
    <property type="protein sequence ID" value="SEN66017.1"/>
    <property type="molecule type" value="Genomic_DNA"/>
</dbReference>
<name>A0A1H8ICY2_9RHOB</name>
<dbReference type="Pfam" id="PF12680">
    <property type="entry name" value="SnoaL_2"/>
    <property type="match status" value="1"/>
</dbReference>
<dbReference type="AlphaFoldDB" id="A0A1H8ICY2"/>
<feature type="chain" id="PRO_5010245760" description="SnoaL-like domain-containing protein" evidence="1">
    <location>
        <begin position="26"/>
        <end position="164"/>
    </location>
</feature>